<reference evidence="4" key="1">
    <citation type="journal article" date="2019" name="Int. J. Syst. Evol. Microbiol.">
        <title>The Global Catalogue of Microorganisms (GCM) 10K type strain sequencing project: providing services to taxonomists for standard genome sequencing and annotation.</title>
        <authorList>
            <consortium name="The Broad Institute Genomics Platform"/>
            <consortium name="The Broad Institute Genome Sequencing Center for Infectious Disease"/>
            <person name="Wu L."/>
            <person name="Ma J."/>
        </authorList>
    </citation>
    <scope>NUCLEOTIDE SEQUENCE [LARGE SCALE GENOMIC DNA]</scope>
    <source>
        <strain evidence="4">CCUG 57263</strain>
    </source>
</reference>
<dbReference type="GO" id="GO:0016787">
    <property type="term" value="F:hydrolase activity"/>
    <property type="evidence" value="ECO:0007669"/>
    <property type="project" value="UniProtKB-KW"/>
</dbReference>
<dbReference type="RefSeq" id="WP_379290758.1">
    <property type="nucleotide sequence ID" value="NZ_JBHTIU010000085.1"/>
</dbReference>
<dbReference type="InterPro" id="IPR000086">
    <property type="entry name" value="NUDIX_hydrolase_dom"/>
</dbReference>
<protein>
    <submittedName>
        <fullName evidence="3">NUDIX hydrolase</fullName>
    </submittedName>
</protein>
<evidence type="ECO:0000313" key="4">
    <source>
        <dbReference type="Proteomes" id="UP001597120"/>
    </source>
</evidence>
<comment type="similarity">
    <text evidence="1">Belongs to the Nudix hydrolase family.</text>
</comment>
<dbReference type="Gene3D" id="3.90.79.10">
    <property type="entry name" value="Nucleoside Triphosphate Pyrophosphohydrolase"/>
    <property type="match status" value="1"/>
</dbReference>
<dbReference type="Pfam" id="PF00293">
    <property type="entry name" value="NUDIX"/>
    <property type="match status" value="1"/>
</dbReference>
<gene>
    <name evidence="3" type="ORF">ACFQ03_20945</name>
</gene>
<evidence type="ECO:0000313" key="3">
    <source>
        <dbReference type="EMBL" id="MFD0871611.1"/>
    </source>
</evidence>
<keyword evidence="4" id="KW-1185">Reference proteome</keyword>
<dbReference type="PANTHER" id="PTHR43736">
    <property type="entry name" value="ADP-RIBOSE PYROPHOSPHATASE"/>
    <property type="match status" value="1"/>
</dbReference>
<dbReference type="InterPro" id="IPR015797">
    <property type="entry name" value="NUDIX_hydrolase-like_dom_sf"/>
</dbReference>
<dbReference type="EMBL" id="JBHTIU010000085">
    <property type="protein sequence ID" value="MFD0871611.1"/>
    <property type="molecule type" value="Genomic_DNA"/>
</dbReference>
<comment type="caution">
    <text evidence="3">The sequence shown here is derived from an EMBL/GenBank/DDBJ whole genome shotgun (WGS) entry which is preliminary data.</text>
</comment>
<accession>A0ABW3DGA5</accession>
<dbReference type="CDD" id="cd04688">
    <property type="entry name" value="NUDIX_Hydrolase"/>
    <property type="match status" value="1"/>
</dbReference>
<feature type="domain" description="Nudix hydrolase" evidence="2">
    <location>
        <begin position="1"/>
        <end position="144"/>
    </location>
</feature>
<sequence length="156" mass="18171">MNIRTVSLCIIRKDNLILVEEMRDDAVKKTFYRLVGGTVEYGENSKQTVIREVKEEIHADITEPKLLFIIENIFPYLDQVGHEVDFIYGAELVDNSLYFKDEIEGMEGNNPYKAVWKPLEGFLNNQEEKLVPDGLLELLLEQERDFISHVKHIRTT</sequence>
<dbReference type="Proteomes" id="UP001597120">
    <property type="component" value="Unassembled WGS sequence"/>
</dbReference>
<proteinExistence type="inferred from homology"/>
<organism evidence="3 4">
    <name type="scientific">Paenibacillus residui</name>
    <dbReference type="NCBI Taxonomy" id="629724"/>
    <lineage>
        <taxon>Bacteria</taxon>
        <taxon>Bacillati</taxon>
        <taxon>Bacillota</taxon>
        <taxon>Bacilli</taxon>
        <taxon>Bacillales</taxon>
        <taxon>Paenibacillaceae</taxon>
        <taxon>Paenibacillus</taxon>
    </lineage>
</organism>
<evidence type="ECO:0000256" key="1">
    <source>
        <dbReference type="ARBA" id="ARBA00005582"/>
    </source>
</evidence>
<evidence type="ECO:0000259" key="2">
    <source>
        <dbReference type="PROSITE" id="PS51462"/>
    </source>
</evidence>
<dbReference type="PANTHER" id="PTHR43736:SF1">
    <property type="entry name" value="DIHYDRONEOPTERIN TRIPHOSPHATE DIPHOSPHATASE"/>
    <property type="match status" value="1"/>
</dbReference>
<dbReference type="SUPFAM" id="SSF55811">
    <property type="entry name" value="Nudix"/>
    <property type="match status" value="1"/>
</dbReference>
<dbReference type="PROSITE" id="PS51462">
    <property type="entry name" value="NUDIX"/>
    <property type="match status" value="1"/>
</dbReference>
<keyword evidence="3" id="KW-0378">Hydrolase</keyword>
<name>A0ABW3DGA5_9BACL</name>